<dbReference type="GO" id="GO:0004252">
    <property type="term" value="F:serine-type endopeptidase activity"/>
    <property type="evidence" value="ECO:0007669"/>
    <property type="project" value="InterPro"/>
</dbReference>
<dbReference type="Pfam" id="PF00089">
    <property type="entry name" value="Trypsin"/>
    <property type="match status" value="1"/>
</dbReference>
<dbReference type="Proteomes" id="UP000675881">
    <property type="component" value="Chromosome 1"/>
</dbReference>
<feature type="domain" description="Peptidase S1" evidence="1">
    <location>
        <begin position="84"/>
        <end position="135"/>
    </location>
</feature>
<accession>A0A7R8CDM6</accession>
<dbReference type="AlphaFoldDB" id="A0A7R8CDM6"/>
<keyword evidence="3" id="KW-1185">Reference proteome</keyword>
<dbReference type="SUPFAM" id="SSF50494">
    <property type="entry name" value="Trypsin-like serine proteases"/>
    <property type="match status" value="1"/>
</dbReference>
<proteinExistence type="predicted"/>
<evidence type="ECO:0000259" key="1">
    <source>
        <dbReference type="Pfam" id="PF00089"/>
    </source>
</evidence>
<evidence type="ECO:0000313" key="2">
    <source>
        <dbReference type="EMBL" id="CAF2781306.1"/>
    </source>
</evidence>
<dbReference type="EMBL" id="HG994580">
    <property type="protein sequence ID" value="CAF2781306.1"/>
    <property type="molecule type" value="Genomic_DNA"/>
</dbReference>
<dbReference type="GO" id="GO:0006508">
    <property type="term" value="P:proteolysis"/>
    <property type="evidence" value="ECO:0007669"/>
    <property type="project" value="InterPro"/>
</dbReference>
<evidence type="ECO:0000313" key="3">
    <source>
        <dbReference type="Proteomes" id="UP000675881"/>
    </source>
</evidence>
<dbReference type="InterPro" id="IPR043504">
    <property type="entry name" value="Peptidase_S1_PA_chymotrypsin"/>
</dbReference>
<dbReference type="InterPro" id="IPR009003">
    <property type="entry name" value="Peptidase_S1_PA"/>
</dbReference>
<dbReference type="OrthoDB" id="6338109at2759"/>
<dbReference type="InterPro" id="IPR001254">
    <property type="entry name" value="Trypsin_dom"/>
</dbReference>
<sequence length="690" mass="79127">MAWILFAFIIPTWKRYYGYGENCGRPAYRHVYSSCYIRFYRLSDSESCLENKMLIKGDIFTGKKHKKFRPPCGTHHKESENFDIDHGQQPWVVYLDIGQEKMPCTGTVLSPRHVITVASCICDPHDISYNIWRGSNVNACIDKATRTANDPRRMHYGGSREFKELTIRPPYKSPSGRLVKPKNRLKENISLVEHCTGVDVKKPPLDSQNREGKCTVKKPNLDIEHYVKDDTPSSEFSGYCDDSNKLSPFEHEVIGYLHGAYRSYYPRMKERLLKKKFDRYGSPIYSEVLQFIKSEMKQLHYLKYMMDIDENFIPLRVHRVTPSSWMTTTTTTTTINTTPYDPWNGTRFRHIPPGKPMFYEEEYWPNGVNPMHLFNIFPDIPNSSTSPPGILESLLVCQIREIGSLHSVDNSVFRHIAERNYIIRICHCSPDSFGRAPCSRACFSLTSSFCSRLIVSPIQGLSLVSPWCKKGSKKEGYILFNHAEEHNCTSLKISGEVQTCTPVQEYDLVEVTFRPVHSSSMNCSLTNPALSNSSKALVPLIRSIKKEEYSEYMETKVIIAHASNLPIIYRTNKDSEEGAKNSSFEYTNSNEKEEGDSFLYEDNVFDLKLSAINYIKTNYCVNYEKISVINYATTPKDVVIVGSSITPGRTIVLPDHFNALRKWILTEDGRLPRMSSLTYSLEQEFNTLAT</sequence>
<organism evidence="2 3">
    <name type="scientific">Lepeophtheirus salmonis</name>
    <name type="common">Salmon louse</name>
    <name type="synonym">Caligus salmonis</name>
    <dbReference type="NCBI Taxonomy" id="72036"/>
    <lineage>
        <taxon>Eukaryota</taxon>
        <taxon>Metazoa</taxon>
        <taxon>Ecdysozoa</taxon>
        <taxon>Arthropoda</taxon>
        <taxon>Crustacea</taxon>
        <taxon>Multicrustacea</taxon>
        <taxon>Hexanauplia</taxon>
        <taxon>Copepoda</taxon>
        <taxon>Siphonostomatoida</taxon>
        <taxon>Caligidae</taxon>
        <taxon>Lepeophtheirus</taxon>
    </lineage>
</organism>
<dbReference type="Gene3D" id="2.40.10.10">
    <property type="entry name" value="Trypsin-like serine proteases"/>
    <property type="match status" value="1"/>
</dbReference>
<reference evidence="2" key="1">
    <citation type="submission" date="2021-02" db="EMBL/GenBank/DDBJ databases">
        <authorList>
            <person name="Bekaert M."/>
        </authorList>
    </citation>
    <scope>NUCLEOTIDE SEQUENCE</scope>
    <source>
        <strain evidence="2">IoA-00</strain>
    </source>
</reference>
<protein>
    <submittedName>
        <fullName evidence="2">(salmon louse) hypothetical protein</fullName>
    </submittedName>
</protein>
<name>A0A7R8CDM6_LEPSM</name>
<gene>
    <name evidence="2" type="ORF">LSAA_957</name>
</gene>